<feature type="region of interest" description="Disordered" evidence="1">
    <location>
        <begin position="397"/>
        <end position="428"/>
    </location>
</feature>
<protein>
    <submittedName>
        <fullName evidence="2">Uncharacterized protein</fullName>
    </submittedName>
</protein>
<evidence type="ECO:0000256" key="1">
    <source>
        <dbReference type="SAM" id="MobiDB-lite"/>
    </source>
</evidence>
<dbReference type="AlphaFoldDB" id="A0A6A4V6M9"/>
<accession>A0A6A4V6M9</accession>
<name>A0A6A4V6M9_AMPAM</name>
<evidence type="ECO:0000313" key="3">
    <source>
        <dbReference type="Proteomes" id="UP000440578"/>
    </source>
</evidence>
<dbReference type="Proteomes" id="UP000440578">
    <property type="component" value="Unassembled WGS sequence"/>
</dbReference>
<reference evidence="2 3" key="1">
    <citation type="submission" date="2019-07" db="EMBL/GenBank/DDBJ databases">
        <title>Draft genome assembly of a fouling barnacle, Amphibalanus amphitrite (Darwin, 1854): The first reference genome for Thecostraca.</title>
        <authorList>
            <person name="Kim W."/>
        </authorList>
    </citation>
    <scope>NUCLEOTIDE SEQUENCE [LARGE SCALE GENOMIC DNA]</scope>
    <source>
        <strain evidence="2">SNU_AA5</strain>
        <tissue evidence="2">Soma without cirri and trophi</tissue>
    </source>
</reference>
<comment type="caution">
    <text evidence="2">The sequence shown here is derived from an EMBL/GenBank/DDBJ whole genome shotgun (WGS) entry which is preliminary data.</text>
</comment>
<proteinExistence type="predicted"/>
<sequence length="573" mass="63708">MRCTHPSAIRRRERAAQLQEEEALLPGEAHPERVLQASIRLDGPDHPLFSHHGEYTETSRYWALALAQILDLAQLPADMDWRSIVLDSASLARIMDVVSATLKRQPQNGAKFRKALTHFCTRVKEGAWRLRCKSVVSAFTEFNDGLLGLSRRHRRELHLSKAAREARKQETTMSVEDRREIQRISEAYLSSVLAQPPVVPTRALAIQFREILFIVLSNLSGYRTGAIVGTTLAEWQTAEMSEDGQAFSWFTMANKTLGTYGAALVVVTKTIQEALTYFVQHLRHLIVTELPKNADSQRLLVAARTSTVVLDRALKAAADAVGGVAPDLVARFKNSMNRAFHNDREMREAGALTQSAETASEVRNHSAHTAARDYSAHGRRQRIISYSKEFRQVVMGEAAETARGPAEPLPEDGQCAGTARPSSDCASSPPLASLLVESLRLATPELTAQEPLRLPDGPVVDVEEATGIRVVEAVQPHYRRMRRTQFGLDEKEPYRPPTKGASAASKFARWSPAELAILWWHHSVQSTLVSSAGLPFGSAKALVLALREAFGFRRSVQQLQRKRERLGLPQLKF</sequence>
<gene>
    <name evidence="2" type="ORF">FJT64_010049</name>
</gene>
<dbReference type="EMBL" id="VIIS01001848">
    <property type="protein sequence ID" value="KAF0291907.1"/>
    <property type="molecule type" value="Genomic_DNA"/>
</dbReference>
<organism evidence="2 3">
    <name type="scientific">Amphibalanus amphitrite</name>
    <name type="common">Striped barnacle</name>
    <name type="synonym">Balanus amphitrite</name>
    <dbReference type="NCBI Taxonomy" id="1232801"/>
    <lineage>
        <taxon>Eukaryota</taxon>
        <taxon>Metazoa</taxon>
        <taxon>Ecdysozoa</taxon>
        <taxon>Arthropoda</taxon>
        <taxon>Crustacea</taxon>
        <taxon>Multicrustacea</taxon>
        <taxon>Cirripedia</taxon>
        <taxon>Thoracica</taxon>
        <taxon>Thoracicalcarea</taxon>
        <taxon>Balanomorpha</taxon>
        <taxon>Balanoidea</taxon>
        <taxon>Balanidae</taxon>
        <taxon>Amphibalaninae</taxon>
        <taxon>Amphibalanus</taxon>
    </lineage>
</organism>
<evidence type="ECO:0000313" key="2">
    <source>
        <dbReference type="EMBL" id="KAF0291907.1"/>
    </source>
</evidence>
<keyword evidence="3" id="KW-1185">Reference proteome</keyword>